<evidence type="ECO:0000313" key="3">
    <source>
        <dbReference type="Proteomes" id="UP000712281"/>
    </source>
</evidence>
<feature type="compositionally biased region" description="Basic residues" evidence="1">
    <location>
        <begin position="175"/>
        <end position="186"/>
    </location>
</feature>
<feature type="compositionally biased region" description="Low complexity" evidence="1">
    <location>
        <begin position="378"/>
        <end position="388"/>
    </location>
</feature>
<evidence type="ECO:0000313" key="2">
    <source>
        <dbReference type="EMBL" id="KAF2579081.1"/>
    </source>
</evidence>
<organism evidence="2 3">
    <name type="scientific">Brassica cretica</name>
    <name type="common">Mustard</name>
    <dbReference type="NCBI Taxonomy" id="69181"/>
    <lineage>
        <taxon>Eukaryota</taxon>
        <taxon>Viridiplantae</taxon>
        <taxon>Streptophyta</taxon>
        <taxon>Embryophyta</taxon>
        <taxon>Tracheophyta</taxon>
        <taxon>Spermatophyta</taxon>
        <taxon>Magnoliopsida</taxon>
        <taxon>eudicotyledons</taxon>
        <taxon>Gunneridae</taxon>
        <taxon>Pentapetalae</taxon>
        <taxon>rosids</taxon>
        <taxon>malvids</taxon>
        <taxon>Brassicales</taxon>
        <taxon>Brassicaceae</taxon>
        <taxon>Brassiceae</taxon>
        <taxon>Brassica</taxon>
    </lineage>
</organism>
<gene>
    <name evidence="2" type="ORF">F2Q68_00004804</name>
</gene>
<comment type="caution">
    <text evidence="2">The sequence shown here is derived from an EMBL/GenBank/DDBJ whole genome shotgun (WGS) entry which is preliminary data.</text>
</comment>
<accession>A0A8S9JA16</accession>
<evidence type="ECO:0000256" key="1">
    <source>
        <dbReference type="SAM" id="MobiDB-lite"/>
    </source>
</evidence>
<feature type="region of interest" description="Disordered" evidence="1">
    <location>
        <begin position="175"/>
        <end position="198"/>
    </location>
</feature>
<dbReference type="AlphaFoldDB" id="A0A8S9JA16"/>
<feature type="region of interest" description="Disordered" evidence="1">
    <location>
        <begin position="1"/>
        <end position="34"/>
    </location>
</feature>
<feature type="region of interest" description="Disordered" evidence="1">
    <location>
        <begin position="377"/>
        <end position="457"/>
    </location>
</feature>
<sequence>MEGPPYQKFSFSRGKGGGSRDRTRRTPWRGTGVPLSGDPEVGVLPGAWRISIHEYFSPTRRITPLIGFNGAIKQTAGENKHLAHHTEEPEVEEMDDVPLIEGDQNRYLKVGSKLTEGLRRRLIDFLRSNFDYFDWSNIDMYEIDPETIMHKGIRAGSGLQRPLILANPYQKVARPQKNKMGKRHKAGMGMRKPETMANEKCSPHLPKILKGEDIDAIYEIWGVDYAVEIKLPDCETPETVRSEYYGAYTSCFKDSGLSFPLPRFLLEALAELGMAFAQMSPNLFRYFLTSWIRAREEGLEFVLWELKQLFTIKRNNDFPGTIILAPRAGRSIIDGILNRDNRLLGSKPFFRGCKPRNVENRISLDEVSIISEDRLNRGHLAPGRGRPAPRSPRPWARRTRTEVTSPMGEDDRRRGHLAHGRGRPAPRTPFLWVRTTRAEVTSPMGEDDPHRGHLPHG</sequence>
<proteinExistence type="predicted"/>
<name>A0A8S9JA16_BRACR</name>
<reference evidence="2" key="1">
    <citation type="submission" date="2019-12" db="EMBL/GenBank/DDBJ databases">
        <title>Genome sequencing and annotation of Brassica cretica.</title>
        <authorList>
            <person name="Studholme D.J."/>
            <person name="Sarris P.F."/>
        </authorList>
    </citation>
    <scope>NUCLEOTIDE SEQUENCE</scope>
    <source>
        <strain evidence="2">PFS-001/15</strain>
        <tissue evidence="2">Leaf</tissue>
    </source>
</reference>
<protein>
    <submittedName>
        <fullName evidence="2">Uncharacterized protein</fullName>
    </submittedName>
</protein>
<feature type="compositionally biased region" description="Basic residues" evidence="1">
    <location>
        <begin position="414"/>
        <end position="424"/>
    </location>
</feature>
<dbReference type="EMBL" id="QGKW02001660">
    <property type="protein sequence ID" value="KAF2579081.1"/>
    <property type="molecule type" value="Genomic_DNA"/>
</dbReference>
<dbReference type="Proteomes" id="UP000712281">
    <property type="component" value="Unassembled WGS sequence"/>
</dbReference>